<feature type="transmembrane region" description="Helical" evidence="5">
    <location>
        <begin position="248"/>
        <end position="273"/>
    </location>
</feature>
<dbReference type="Pfam" id="PF01490">
    <property type="entry name" value="Aa_trans"/>
    <property type="match status" value="1"/>
</dbReference>
<evidence type="ECO:0000313" key="8">
    <source>
        <dbReference type="Proteomes" id="UP000030745"/>
    </source>
</evidence>
<feature type="transmembrane region" description="Helical" evidence="5">
    <location>
        <begin position="13"/>
        <end position="42"/>
    </location>
</feature>
<sequence>MAFLTLEDLKTCFSLFCVAFGIGSLGMPGNYALCISKVMLVAPKKVQTLGDMGEWVFGKTGRWVTVITHMLVCTMVPIVFLVLGGTLLTVLFPNSYDDSTWIALMGLSLLPVCLIPTLKDGAGTAAAGALGTVFADVIALYILIDNTTPMPSGISPPSPHITFEGVTTVFGNLSLAYGAGVIIPSLQREHSQPERMPRVITVTISVITVLFLLISICGDFTMGCQIPGNLLFAIIGDSLGFTASRGGVILSFLFMQLHISIAFALVLFPAMFIAERLILETKTADAAVADVADEEDDVLDPSAAYQAPGAYLKAAILRIVMVVLCVVIAIVFKNKFSDLLDFVGASATSLCCTILPIAFYLRTFRHTMGLPEKIFAILSILVTSALAIYVSVNTGKALFSPTPQTIKFPFCEPEFQTYVYTNRTNYKY</sequence>
<dbReference type="Proteomes" id="UP000030745">
    <property type="component" value="Unassembled WGS sequence"/>
</dbReference>
<feature type="domain" description="Amino acid transporter transmembrane" evidence="6">
    <location>
        <begin position="20"/>
        <end position="391"/>
    </location>
</feature>
<dbReference type="GO" id="GO:0015179">
    <property type="term" value="F:L-amino acid transmembrane transporter activity"/>
    <property type="evidence" value="ECO:0007669"/>
    <property type="project" value="TreeGrafter"/>
</dbReference>
<dbReference type="PANTHER" id="PTHR22950:SF349">
    <property type="entry name" value="AMINO ACID TRANSPORTER TRANSMEMBRANE DOMAIN-CONTAINING PROTEIN"/>
    <property type="match status" value="1"/>
</dbReference>
<comment type="subcellular location">
    <subcellularLocation>
        <location evidence="1">Membrane</location>
        <topology evidence="1">Multi-pass membrane protein</topology>
    </subcellularLocation>
</comment>
<keyword evidence="4 5" id="KW-0472">Membrane</keyword>
<feature type="transmembrane region" description="Helical" evidence="5">
    <location>
        <begin position="339"/>
        <end position="361"/>
    </location>
</feature>
<evidence type="ECO:0000313" key="7">
    <source>
        <dbReference type="EMBL" id="KDO26048.1"/>
    </source>
</evidence>
<evidence type="ECO:0000256" key="5">
    <source>
        <dbReference type="SAM" id="Phobius"/>
    </source>
</evidence>
<dbReference type="KEGG" id="spar:SPRG_08701"/>
<organism evidence="7 8">
    <name type="scientific">Saprolegnia parasitica (strain CBS 223.65)</name>
    <dbReference type="NCBI Taxonomy" id="695850"/>
    <lineage>
        <taxon>Eukaryota</taxon>
        <taxon>Sar</taxon>
        <taxon>Stramenopiles</taxon>
        <taxon>Oomycota</taxon>
        <taxon>Saprolegniomycetes</taxon>
        <taxon>Saprolegniales</taxon>
        <taxon>Saprolegniaceae</taxon>
        <taxon>Saprolegnia</taxon>
    </lineage>
</organism>
<dbReference type="InterPro" id="IPR013057">
    <property type="entry name" value="AA_transpt_TM"/>
</dbReference>
<keyword evidence="3 5" id="KW-1133">Transmembrane helix</keyword>
<name>A0A067C6A1_SAPPC</name>
<dbReference type="VEuPathDB" id="FungiDB:SPRG_08701"/>
<evidence type="ECO:0000256" key="2">
    <source>
        <dbReference type="ARBA" id="ARBA00022692"/>
    </source>
</evidence>
<dbReference type="PANTHER" id="PTHR22950">
    <property type="entry name" value="AMINO ACID TRANSPORTER"/>
    <property type="match status" value="1"/>
</dbReference>
<feature type="transmembrane region" description="Helical" evidence="5">
    <location>
        <begin position="100"/>
        <end position="118"/>
    </location>
</feature>
<dbReference type="AlphaFoldDB" id="A0A067C6A1"/>
<dbReference type="RefSeq" id="XP_012203334.1">
    <property type="nucleotide sequence ID" value="XM_012347944.1"/>
</dbReference>
<feature type="transmembrane region" description="Helical" evidence="5">
    <location>
        <begin position="199"/>
        <end position="222"/>
    </location>
</feature>
<reference evidence="7 8" key="1">
    <citation type="journal article" date="2013" name="PLoS Genet.">
        <title>Distinctive expansion of potential virulence genes in the genome of the oomycete fish pathogen Saprolegnia parasitica.</title>
        <authorList>
            <person name="Jiang R.H."/>
            <person name="de Bruijn I."/>
            <person name="Haas B.J."/>
            <person name="Belmonte R."/>
            <person name="Lobach L."/>
            <person name="Christie J."/>
            <person name="van den Ackerveken G."/>
            <person name="Bottin A."/>
            <person name="Bulone V."/>
            <person name="Diaz-Moreno S.M."/>
            <person name="Dumas B."/>
            <person name="Fan L."/>
            <person name="Gaulin E."/>
            <person name="Govers F."/>
            <person name="Grenville-Briggs L.J."/>
            <person name="Horner N.R."/>
            <person name="Levin J.Z."/>
            <person name="Mammella M."/>
            <person name="Meijer H.J."/>
            <person name="Morris P."/>
            <person name="Nusbaum C."/>
            <person name="Oome S."/>
            <person name="Phillips A.J."/>
            <person name="van Rooyen D."/>
            <person name="Rzeszutek E."/>
            <person name="Saraiva M."/>
            <person name="Secombes C.J."/>
            <person name="Seidl M.F."/>
            <person name="Snel B."/>
            <person name="Stassen J.H."/>
            <person name="Sykes S."/>
            <person name="Tripathy S."/>
            <person name="van den Berg H."/>
            <person name="Vega-Arreguin J.C."/>
            <person name="Wawra S."/>
            <person name="Young S.K."/>
            <person name="Zeng Q."/>
            <person name="Dieguez-Uribeondo J."/>
            <person name="Russ C."/>
            <person name="Tyler B.M."/>
            <person name="van West P."/>
        </authorList>
    </citation>
    <scope>NUCLEOTIDE SEQUENCE [LARGE SCALE GENOMIC DNA]</scope>
    <source>
        <strain evidence="7 8">CBS 223.65</strain>
    </source>
</reference>
<dbReference type="GO" id="GO:0005774">
    <property type="term" value="C:vacuolar membrane"/>
    <property type="evidence" value="ECO:0007669"/>
    <property type="project" value="TreeGrafter"/>
</dbReference>
<gene>
    <name evidence="7" type="ORF">SPRG_08701</name>
</gene>
<evidence type="ECO:0000256" key="4">
    <source>
        <dbReference type="ARBA" id="ARBA00023136"/>
    </source>
</evidence>
<dbReference type="OrthoDB" id="72036at2759"/>
<protein>
    <recommendedName>
        <fullName evidence="6">Amino acid transporter transmembrane domain-containing protein</fullName>
    </recommendedName>
</protein>
<evidence type="ECO:0000259" key="6">
    <source>
        <dbReference type="Pfam" id="PF01490"/>
    </source>
</evidence>
<evidence type="ECO:0000256" key="1">
    <source>
        <dbReference type="ARBA" id="ARBA00004141"/>
    </source>
</evidence>
<keyword evidence="2 5" id="KW-0812">Transmembrane</keyword>
<dbReference type="OMA" id="VWIVIMA"/>
<dbReference type="EMBL" id="KK583227">
    <property type="protein sequence ID" value="KDO26048.1"/>
    <property type="molecule type" value="Genomic_DNA"/>
</dbReference>
<accession>A0A067C6A1</accession>
<proteinExistence type="predicted"/>
<dbReference type="GeneID" id="24130914"/>
<keyword evidence="8" id="KW-1185">Reference proteome</keyword>
<evidence type="ECO:0000256" key="3">
    <source>
        <dbReference type="ARBA" id="ARBA00022989"/>
    </source>
</evidence>
<feature type="transmembrane region" description="Helical" evidence="5">
    <location>
        <begin position="164"/>
        <end position="187"/>
    </location>
</feature>
<feature type="transmembrane region" description="Helical" evidence="5">
    <location>
        <begin position="63"/>
        <end position="88"/>
    </location>
</feature>
<feature type="transmembrane region" description="Helical" evidence="5">
    <location>
        <begin position="373"/>
        <end position="392"/>
    </location>
</feature>
<feature type="transmembrane region" description="Helical" evidence="5">
    <location>
        <begin position="315"/>
        <end position="333"/>
    </location>
</feature>
<feature type="transmembrane region" description="Helical" evidence="5">
    <location>
        <begin position="125"/>
        <end position="144"/>
    </location>
</feature>